<evidence type="ECO:0000313" key="2">
    <source>
        <dbReference type="Proteomes" id="UP000251585"/>
    </source>
</evidence>
<dbReference type="EMBL" id="MH271298">
    <property type="protein sequence ID" value="AWY04872.1"/>
    <property type="molecule type" value="Genomic_DNA"/>
</dbReference>
<proteinExistence type="predicted"/>
<gene>
    <name evidence="1" type="primary">35</name>
    <name evidence="1" type="ORF">PBI_FLOOF_35</name>
</gene>
<organism evidence="1 2">
    <name type="scientific">Microbacterium phage Floof</name>
    <dbReference type="NCBI Taxonomy" id="2201433"/>
    <lineage>
        <taxon>Viruses</taxon>
        <taxon>Duplodnaviria</taxon>
        <taxon>Heunggongvirae</taxon>
        <taxon>Uroviricota</taxon>
        <taxon>Caudoviricetes</taxon>
        <taxon>Casidaviridae</taxon>
        <taxon>Percivalvirus</taxon>
        <taxon>Percivalvirus floof</taxon>
    </lineage>
</organism>
<name>A0A2Z4Q439_9CAUD</name>
<evidence type="ECO:0000313" key="1">
    <source>
        <dbReference type="EMBL" id="AWY04872.1"/>
    </source>
</evidence>
<dbReference type="Proteomes" id="UP000251585">
    <property type="component" value="Segment"/>
</dbReference>
<reference evidence="2" key="1">
    <citation type="submission" date="2018-04" db="EMBL/GenBank/DDBJ databases">
        <authorList>
            <person name="Go L.Y."/>
            <person name="Mitchell J.A."/>
        </authorList>
    </citation>
    <scope>NUCLEOTIDE SEQUENCE [LARGE SCALE GENOMIC DNA]</scope>
</reference>
<protein>
    <submittedName>
        <fullName evidence="1">Uncharacterized protein</fullName>
    </submittedName>
</protein>
<keyword evidence="2" id="KW-1185">Reference proteome</keyword>
<accession>A0A2Z4Q439</accession>
<sequence>MTTTAPTNTLAPGIYRDRDGDTWAITADQRALQLSQRSATESHGFLQGAMPTSEIVIQARYGLNDAAKVASAYAPLTPLHLFGQEGTTA</sequence>